<feature type="compositionally biased region" description="Acidic residues" evidence="2">
    <location>
        <begin position="202"/>
        <end position="211"/>
    </location>
</feature>
<feature type="compositionally biased region" description="Low complexity" evidence="2">
    <location>
        <begin position="508"/>
        <end position="540"/>
    </location>
</feature>
<dbReference type="EMBL" id="JBJQND010000005">
    <property type="protein sequence ID" value="KAL3877828.1"/>
    <property type="molecule type" value="Genomic_DNA"/>
</dbReference>
<proteinExistence type="inferred from homology"/>
<dbReference type="InterPro" id="IPR012502">
    <property type="entry name" value="WAPL_dom"/>
</dbReference>
<feature type="compositionally biased region" description="Basic and acidic residues" evidence="2">
    <location>
        <begin position="225"/>
        <end position="247"/>
    </location>
</feature>
<evidence type="ECO:0000256" key="2">
    <source>
        <dbReference type="SAM" id="MobiDB-lite"/>
    </source>
</evidence>
<keyword evidence="5" id="KW-1185">Reference proteome</keyword>
<gene>
    <name evidence="4" type="ORF">ACJMK2_035472</name>
</gene>
<name>A0ABD3WZ00_SINWO</name>
<feature type="compositionally biased region" description="Basic and acidic residues" evidence="2">
    <location>
        <begin position="189"/>
        <end position="201"/>
    </location>
</feature>
<evidence type="ECO:0000313" key="5">
    <source>
        <dbReference type="Proteomes" id="UP001634394"/>
    </source>
</evidence>
<dbReference type="SUPFAM" id="SSF48371">
    <property type="entry name" value="ARM repeat"/>
    <property type="match status" value="1"/>
</dbReference>
<feature type="region of interest" description="Disordered" evidence="2">
    <location>
        <begin position="375"/>
        <end position="433"/>
    </location>
</feature>
<dbReference type="InterPro" id="IPR016024">
    <property type="entry name" value="ARM-type_fold"/>
</dbReference>
<dbReference type="AlphaFoldDB" id="A0ABD3WZ00"/>
<feature type="compositionally biased region" description="Basic residues" evidence="2">
    <location>
        <begin position="388"/>
        <end position="398"/>
    </location>
</feature>
<reference evidence="4 5" key="1">
    <citation type="submission" date="2024-11" db="EMBL/GenBank/DDBJ databases">
        <title>Chromosome-level genome assembly of the freshwater bivalve Anodonta woodiana.</title>
        <authorList>
            <person name="Chen X."/>
        </authorList>
    </citation>
    <scope>NUCLEOTIDE SEQUENCE [LARGE SCALE GENOMIC DNA]</scope>
    <source>
        <strain evidence="4">MN2024</strain>
        <tissue evidence="4">Gills</tissue>
    </source>
</reference>
<feature type="region of interest" description="Disordered" evidence="2">
    <location>
        <begin position="1091"/>
        <end position="1150"/>
    </location>
</feature>
<feature type="compositionally biased region" description="Polar residues" evidence="2">
    <location>
        <begin position="82"/>
        <end position="95"/>
    </location>
</feature>
<feature type="compositionally biased region" description="Polar residues" evidence="2">
    <location>
        <begin position="402"/>
        <end position="412"/>
    </location>
</feature>
<feature type="region of interest" description="Disordered" evidence="2">
    <location>
        <begin position="42"/>
        <end position="95"/>
    </location>
</feature>
<dbReference type="PANTHER" id="PTHR22100">
    <property type="entry name" value="WINGS APART-LIKE PROTEIN HOMOLOG"/>
    <property type="match status" value="1"/>
</dbReference>
<dbReference type="Proteomes" id="UP001634394">
    <property type="component" value="Unassembled WGS sequence"/>
</dbReference>
<evidence type="ECO:0000313" key="4">
    <source>
        <dbReference type="EMBL" id="KAL3877828.1"/>
    </source>
</evidence>
<dbReference type="Pfam" id="PF07814">
    <property type="entry name" value="WAPL"/>
    <property type="match status" value="1"/>
</dbReference>
<feature type="domain" description="WAPL" evidence="3">
    <location>
        <begin position="674"/>
        <end position="1220"/>
    </location>
</feature>
<evidence type="ECO:0000256" key="1">
    <source>
        <dbReference type="ARBA" id="ARBA00006854"/>
    </source>
</evidence>
<sequence length="1241" mass="137948">MSTGEVKKLSGRTYGRATRETVAARAFDDIFNVKPKATAMKWGNTSFSIPRDDDPEPKRLKTDPKSDDPFSFDDENSPKKNMPSSYSKARSTPTVVTTPAVRITTIKSSATRPEYSDAAKEVGDEPVMKKVPVKTYSRGSTRALIKDLDEKTQVKIGPDIRPTVLESEPSKDLQGSSVADDVDMDDGLYIEKDDGSSRDEVDNPLDDEDEDPIFKRGPVNIYNKRKAEGTSEHVIGRKADQDKKNNDDYEDDNFDGENRKPITITFRSRYLDPKVYKKFAYSPSKKDPIGRLSNSKVVHHSELRHNDGGTTLIVVCSPKIGDGSELKQTQVQTKYFKDSFRDLKKIAEPDAEDSSNNPATAVKVDPYDMTEKEFVKDESSQKVAVGQNRKKRGVKVAKKNSPETASSDSQESLAAVEKISTRSSTSGSNTGVKYHKIFRSRNKGMASDAASKIDAEMEEEFHTQEIDVAIQDSIFKVNEESLKTKEQDDDQITEADEGVSTGLKLPLSINIEENINSDNENSQEIQSSIESEIPVQQSSQDTATDDISKRTRRAKVGSKPPPEERKIFRSRGARMANQSADSGGQKSIFKSPKKSAAVYNVRSWQTEMDSDKPPDQPVQASVSSDKGPPKLKPIWKTKPIEDDKDIPEDPPTLTRAVHWPGKDGDEAFTSVHVSKEHKELFTVVKNVKEAHLCQEFGETQDFDDDIQYLLEGLKDTEPLSTRCLSCIGLAQKCIIPAFRMHLRAHGTVTKMFGALQDAAGDPSLALCTSSLMFMLSRDRLNMDLDQESLNLMLRLLGVDQQEDLAQTLSPSATRALNRNKDRVKEVYLQFQREAGANQQIELDSISTGNLAMESLLSLTSRRAGEWFKEELRTLGALDHIVDTVCSCIEAVGDEVKVLTNSSIENLKKINRCLRVLENVTYLNADNQSYLISIKNGFLVSSLCRAIRTCHICLSVYPMSENVETGKVDKESFGWVIQSCSLAILRVLLNLTHENEFGCTRVGEQSELLDTIFLCILQSPQYVPVDLRFDMLVLGLGLLINLAEHCDVNRRRMITITTRPSYESVDQDRIVPATKALVELFCYREKAAQQLEEQDEPTAQDASPNKSGEWKESGSGMEWVVNSGKKNKNNKASSNSKGLGNGAEEINGKDLDDEETFTKALHKAGKHMENSIVAAYVALLLGCLIQDNRLYADLVKSFLPDGKFETMVYMLKKFLGFMNLTTGAGASGGKSIARVIEILEAC</sequence>
<feature type="region of interest" description="Disordered" evidence="2">
    <location>
        <begin position="482"/>
        <end position="649"/>
    </location>
</feature>
<feature type="compositionally biased region" description="Polar residues" evidence="2">
    <location>
        <begin position="576"/>
        <end position="585"/>
    </location>
</feature>
<feature type="region of interest" description="Disordered" evidence="2">
    <location>
        <begin position="149"/>
        <end position="258"/>
    </location>
</feature>
<dbReference type="Gene3D" id="1.25.10.10">
    <property type="entry name" value="Leucine-rich Repeat Variant"/>
    <property type="match status" value="1"/>
</dbReference>
<dbReference type="PROSITE" id="PS51271">
    <property type="entry name" value="WAPL"/>
    <property type="match status" value="1"/>
</dbReference>
<feature type="compositionally biased region" description="Basic and acidic residues" evidence="2">
    <location>
        <begin position="50"/>
        <end position="68"/>
    </location>
</feature>
<dbReference type="InterPro" id="IPR011989">
    <property type="entry name" value="ARM-like"/>
</dbReference>
<dbReference type="PANTHER" id="PTHR22100:SF13">
    <property type="entry name" value="WINGS APART-LIKE PROTEIN HOMOLOG"/>
    <property type="match status" value="1"/>
</dbReference>
<accession>A0ABD3WZ00</accession>
<feature type="compositionally biased region" description="Acidic residues" evidence="2">
    <location>
        <begin position="487"/>
        <end position="497"/>
    </location>
</feature>
<comment type="caution">
    <text evidence="4">The sequence shown here is derived from an EMBL/GenBank/DDBJ whole genome shotgun (WGS) entry which is preliminary data.</text>
</comment>
<comment type="similarity">
    <text evidence="1">Belongs to the WAPL family.</text>
</comment>
<protein>
    <recommendedName>
        <fullName evidence="3">WAPL domain-containing protein</fullName>
    </recommendedName>
</protein>
<evidence type="ECO:0000259" key="3">
    <source>
        <dbReference type="PROSITE" id="PS51271"/>
    </source>
</evidence>
<dbReference type="InterPro" id="IPR022771">
    <property type="entry name" value="WAPL_C"/>
</dbReference>
<dbReference type="InterPro" id="IPR039874">
    <property type="entry name" value="WAPL"/>
</dbReference>
<feature type="compositionally biased region" description="Low complexity" evidence="2">
    <location>
        <begin position="421"/>
        <end position="431"/>
    </location>
</feature>
<organism evidence="4 5">
    <name type="scientific">Sinanodonta woodiana</name>
    <name type="common">Chinese pond mussel</name>
    <name type="synonym">Anodonta woodiana</name>
    <dbReference type="NCBI Taxonomy" id="1069815"/>
    <lineage>
        <taxon>Eukaryota</taxon>
        <taxon>Metazoa</taxon>
        <taxon>Spiralia</taxon>
        <taxon>Lophotrochozoa</taxon>
        <taxon>Mollusca</taxon>
        <taxon>Bivalvia</taxon>
        <taxon>Autobranchia</taxon>
        <taxon>Heteroconchia</taxon>
        <taxon>Palaeoheterodonta</taxon>
        <taxon>Unionida</taxon>
        <taxon>Unionoidea</taxon>
        <taxon>Unionidae</taxon>
        <taxon>Unioninae</taxon>
        <taxon>Sinanodonta</taxon>
    </lineage>
</organism>